<protein>
    <submittedName>
        <fullName evidence="1">Uncharacterized protein</fullName>
    </submittedName>
</protein>
<reference evidence="1 2" key="1">
    <citation type="submission" date="2018-10" db="EMBL/GenBank/DDBJ databases">
        <title>Genomic Encyclopedia of Archaeal and Bacterial Type Strains, Phase II (KMG-II): from individual species to whole genera.</title>
        <authorList>
            <person name="Goeker M."/>
        </authorList>
    </citation>
    <scope>NUCLEOTIDE SEQUENCE [LARGE SCALE GENOMIC DNA]</scope>
    <source>
        <strain evidence="1 2">DSM 15149</strain>
    </source>
</reference>
<sequence length="85" mass="9558">MASCGTTPESQKAYILATIDFVDSIFEASHEILRMELSFPSGNAACASIDEYFRSEADAYSEMEIEYRKKAYGIIGKPTRAWFND</sequence>
<evidence type="ECO:0000313" key="1">
    <source>
        <dbReference type="EMBL" id="RKS56994.1"/>
    </source>
</evidence>
<name>A0ABX9SIP7_9GAMM</name>
<gene>
    <name evidence="1" type="ORF">BDD30_3631</name>
</gene>
<proteinExistence type="predicted"/>
<organism evidence="1 2">
    <name type="scientific">Photorhabdus asymbiotica</name>
    <dbReference type="NCBI Taxonomy" id="291112"/>
    <lineage>
        <taxon>Bacteria</taxon>
        <taxon>Pseudomonadati</taxon>
        <taxon>Pseudomonadota</taxon>
        <taxon>Gammaproteobacteria</taxon>
        <taxon>Enterobacterales</taxon>
        <taxon>Morganellaceae</taxon>
        <taxon>Photorhabdus</taxon>
    </lineage>
</organism>
<dbReference type="Proteomes" id="UP000280955">
    <property type="component" value="Unassembled WGS sequence"/>
</dbReference>
<evidence type="ECO:0000313" key="2">
    <source>
        <dbReference type="Proteomes" id="UP000280955"/>
    </source>
</evidence>
<accession>A0ABX9SIP7</accession>
<keyword evidence="2" id="KW-1185">Reference proteome</keyword>
<dbReference type="EMBL" id="RBLJ01000004">
    <property type="protein sequence ID" value="RKS56994.1"/>
    <property type="molecule type" value="Genomic_DNA"/>
</dbReference>
<comment type="caution">
    <text evidence="1">The sequence shown here is derived from an EMBL/GenBank/DDBJ whole genome shotgun (WGS) entry which is preliminary data.</text>
</comment>